<evidence type="ECO:0000313" key="2">
    <source>
        <dbReference type="EMBL" id="RKO84880.1"/>
    </source>
</evidence>
<evidence type="ECO:0000313" key="3">
    <source>
        <dbReference type="Proteomes" id="UP000269721"/>
    </source>
</evidence>
<dbReference type="Proteomes" id="UP000269721">
    <property type="component" value="Unassembled WGS sequence"/>
</dbReference>
<reference evidence="3" key="1">
    <citation type="journal article" date="2018" name="Nat. Microbiol.">
        <title>Leveraging single-cell genomics to expand the fungal tree of life.</title>
        <authorList>
            <person name="Ahrendt S.R."/>
            <person name="Quandt C.A."/>
            <person name="Ciobanu D."/>
            <person name="Clum A."/>
            <person name="Salamov A."/>
            <person name="Andreopoulos B."/>
            <person name="Cheng J.F."/>
            <person name="Woyke T."/>
            <person name="Pelin A."/>
            <person name="Henrissat B."/>
            <person name="Reynolds N.K."/>
            <person name="Benny G.L."/>
            <person name="Smith M.E."/>
            <person name="James T.Y."/>
            <person name="Grigoriev I.V."/>
        </authorList>
    </citation>
    <scope>NUCLEOTIDE SEQUENCE [LARGE SCALE GENOMIC DNA]</scope>
</reference>
<name>A0A4P9W2Q1_9FUNG</name>
<sequence length="288" mass="31366">MSPRASSALWCYCAERVQATVSDHIAAGNRRVNGEQRVCGCRGRARNIAPSNQQRRKSTATKCYVQGNQRKTQARTQPHRISIRNNGPIPNSVISSPTRNQYFVHIPTDILQRGALRPQRAEAAPYPITVLQGALELLTIGEDRGVAHPLLRAKLAEHERVRAGLCVAACLVRRPLSLAVEDRGRCLLWRGPDEIERIRGGLDEFAHGGLGGGLAGLAFGKELAPGVEPVFADDRMREDVRGPAAGKLVGLRGSEEILSEECEEDILPRPKVQPAGPHPASDLEPDGR</sequence>
<proteinExistence type="predicted"/>
<organism evidence="2 3">
    <name type="scientific">Blyttiomyces helicus</name>
    <dbReference type="NCBI Taxonomy" id="388810"/>
    <lineage>
        <taxon>Eukaryota</taxon>
        <taxon>Fungi</taxon>
        <taxon>Fungi incertae sedis</taxon>
        <taxon>Chytridiomycota</taxon>
        <taxon>Chytridiomycota incertae sedis</taxon>
        <taxon>Chytridiomycetes</taxon>
        <taxon>Chytridiomycetes incertae sedis</taxon>
        <taxon>Blyttiomyces</taxon>
    </lineage>
</organism>
<gene>
    <name evidence="2" type="ORF">BDK51DRAFT_52886</name>
</gene>
<feature type="region of interest" description="Disordered" evidence="1">
    <location>
        <begin position="265"/>
        <end position="288"/>
    </location>
</feature>
<dbReference type="AlphaFoldDB" id="A0A4P9W2Q1"/>
<protein>
    <submittedName>
        <fullName evidence="2">Uncharacterized protein</fullName>
    </submittedName>
</protein>
<dbReference type="EMBL" id="KZ999640">
    <property type="protein sequence ID" value="RKO84880.1"/>
    <property type="molecule type" value="Genomic_DNA"/>
</dbReference>
<keyword evidence="3" id="KW-1185">Reference proteome</keyword>
<evidence type="ECO:0000256" key="1">
    <source>
        <dbReference type="SAM" id="MobiDB-lite"/>
    </source>
</evidence>
<accession>A0A4P9W2Q1</accession>